<evidence type="ECO:0000313" key="1">
    <source>
        <dbReference type="EMBL" id="NGN40201.1"/>
    </source>
</evidence>
<dbReference type="EMBL" id="JAAKZG010000002">
    <property type="protein sequence ID" value="NGN40201.1"/>
    <property type="molecule type" value="Genomic_DNA"/>
</dbReference>
<gene>
    <name evidence="1" type="ORF">G6N74_03915</name>
</gene>
<comment type="caution">
    <text evidence="1">The sequence shown here is derived from an EMBL/GenBank/DDBJ whole genome shotgun (WGS) entry which is preliminary data.</text>
</comment>
<accession>A0A7C9R4V8</accession>
<name>A0A7C9R4V8_9HYPH</name>
<protein>
    <submittedName>
        <fullName evidence="1">DUF2793 domain-containing protein</fullName>
    </submittedName>
</protein>
<proteinExistence type="predicted"/>
<evidence type="ECO:0000313" key="2">
    <source>
        <dbReference type="Proteomes" id="UP000481252"/>
    </source>
</evidence>
<dbReference type="Pfam" id="PF10983">
    <property type="entry name" value="DUF2793"/>
    <property type="match status" value="1"/>
</dbReference>
<dbReference type="Proteomes" id="UP000481252">
    <property type="component" value="Unassembled WGS sequence"/>
</dbReference>
<dbReference type="InterPro" id="IPR021251">
    <property type="entry name" value="DUF2793"/>
</dbReference>
<reference evidence="1 2" key="1">
    <citation type="submission" date="2020-02" db="EMBL/GenBank/DDBJ databases">
        <title>Genome sequence of the type strain CGMCC 1.15528 of Mesorhizobium zhangyense.</title>
        <authorList>
            <person name="Gao J."/>
            <person name="Sun J."/>
        </authorList>
    </citation>
    <scope>NUCLEOTIDE SEQUENCE [LARGE SCALE GENOMIC DNA]</scope>
    <source>
        <strain evidence="1 2">CGMCC 1.15528</strain>
    </source>
</reference>
<dbReference type="AlphaFoldDB" id="A0A7C9R4V8"/>
<organism evidence="1 2">
    <name type="scientific">Mesorhizobium zhangyense</name>
    <dbReference type="NCBI Taxonomy" id="1776730"/>
    <lineage>
        <taxon>Bacteria</taxon>
        <taxon>Pseudomonadati</taxon>
        <taxon>Pseudomonadota</taxon>
        <taxon>Alphaproteobacteria</taxon>
        <taxon>Hyphomicrobiales</taxon>
        <taxon>Phyllobacteriaceae</taxon>
        <taxon>Mesorhizobium</taxon>
    </lineage>
</organism>
<keyword evidence="2" id="KW-1185">Reference proteome</keyword>
<dbReference type="RefSeq" id="WP_165114631.1">
    <property type="nucleotide sequence ID" value="NZ_JAAKZG010000002.1"/>
</dbReference>
<sequence>MESLNLNLPLLMPSQAQKHVTHNEALVALDAIVQLAVEDRNRTSPPVSPADGTRHIVASGATGEWAGHAGEIACFLDGGWRFFVPRDGWLAWLADEAKLIVRKGGAWQSVVENFSSLGVNATADATNRLAIASAASLFSHEGGDHQLTINKANATARATLMLQSAFSGRAEIGLIGDNDLLFKVSADGNNFVEAVRVNNATGDTCLRSLNSGPLGGLRNAIINGRGTINQRGFAGGALTGYGYDRWKAEGTGCSVTVTAGRFSLTGAISQTIEKSGLPGSVVTVSVDAPSRNMTVTLGTQTGTIPSGAGRRHITLTLGSGEADDLKLTLSTSLETTFADVQVERGPWPTPFETRPAALEELLCRRYFEVAHPVFSGAVVSGNSFRAIAPYTVAKRVVPTTTVQEVEFSSNVPTTVSSYSISGLSRVTGAHVYFVSTATSSAAGVQLKVFASAEF</sequence>